<dbReference type="InterPro" id="IPR013103">
    <property type="entry name" value="RVT_2"/>
</dbReference>
<proteinExistence type="predicted"/>
<feature type="region of interest" description="Disordered" evidence="1">
    <location>
        <begin position="133"/>
        <end position="154"/>
    </location>
</feature>
<reference evidence="3" key="1">
    <citation type="submission" date="2022-12" db="EMBL/GenBank/DDBJ databases">
        <authorList>
            <person name="Webb A."/>
        </authorList>
    </citation>
    <scope>NUCLEOTIDE SEQUENCE</scope>
    <source>
        <strain evidence="3">Pd1</strain>
    </source>
</reference>
<keyword evidence="4" id="KW-1185">Reference proteome</keyword>
<dbReference type="SUPFAM" id="SSF56672">
    <property type="entry name" value="DNA/RNA polymerases"/>
    <property type="match status" value="1"/>
</dbReference>
<comment type="caution">
    <text evidence="3">The sequence shown here is derived from an EMBL/GenBank/DDBJ whole genome shotgun (WGS) entry which is preliminary data.</text>
</comment>
<dbReference type="Pfam" id="PF07727">
    <property type="entry name" value="RVT_2"/>
    <property type="match status" value="1"/>
</dbReference>
<organism evidence="3 4">
    <name type="scientific">Peronospora destructor</name>
    <dbReference type="NCBI Taxonomy" id="86335"/>
    <lineage>
        <taxon>Eukaryota</taxon>
        <taxon>Sar</taxon>
        <taxon>Stramenopiles</taxon>
        <taxon>Oomycota</taxon>
        <taxon>Peronosporomycetes</taxon>
        <taxon>Peronosporales</taxon>
        <taxon>Peronosporaceae</taxon>
        <taxon>Peronospora</taxon>
    </lineage>
</organism>
<dbReference type="Proteomes" id="UP001162029">
    <property type="component" value="Unassembled WGS sequence"/>
</dbReference>
<protein>
    <recommendedName>
        <fullName evidence="2">Reverse transcriptase Ty1/copia-type domain-containing protein</fullName>
    </recommendedName>
</protein>
<dbReference type="EMBL" id="CANTFM010000399">
    <property type="protein sequence ID" value="CAI5721081.1"/>
    <property type="molecule type" value="Genomic_DNA"/>
</dbReference>
<name>A0AAV0TK14_9STRA</name>
<sequence>MVMDGNKLKVADQGIRDKVALRLKKSLYGLKQAGRLWAEFLHKTLEELCFTQCYTDSCLYYKRDDLETTIVGVYVDDLLVTSTKAALVDKFFQDMHMLEMKDLGVVKKFLGMGVTYDNEHGYILEQDSEGEDDLLPGGSGGTTQRPNIPTSARATQVRLEMG</sequence>
<feature type="compositionally biased region" description="Polar residues" evidence="1">
    <location>
        <begin position="142"/>
        <end position="154"/>
    </location>
</feature>
<evidence type="ECO:0000313" key="3">
    <source>
        <dbReference type="EMBL" id="CAI5721081.1"/>
    </source>
</evidence>
<evidence type="ECO:0000256" key="1">
    <source>
        <dbReference type="SAM" id="MobiDB-lite"/>
    </source>
</evidence>
<feature type="domain" description="Reverse transcriptase Ty1/copia-type" evidence="2">
    <location>
        <begin position="17"/>
        <end position="119"/>
    </location>
</feature>
<evidence type="ECO:0000259" key="2">
    <source>
        <dbReference type="Pfam" id="PF07727"/>
    </source>
</evidence>
<dbReference type="AlphaFoldDB" id="A0AAV0TK14"/>
<accession>A0AAV0TK14</accession>
<dbReference type="InterPro" id="IPR043502">
    <property type="entry name" value="DNA/RNA_pol_sf"/>
</dbReference>
<evidence type="ECO:0000313" key="4">
    <source>
        <dbReference type="Proteomes" id="UP001162029"/>
    </source>
</evidence>
<gene>
    <name evidence="3" type="ORF">PDE001_LOCUS2379</name>
</gene>